<comment type="subcellular location">
    <subcellularLocation>
        <location evidence="1">Nucleus</location>
    </subcellularLocation>
</comment>
<comment type="similarity">
    <text evidence="2">Belongs to the WD repeat HIR1 family.</text>
</comment>
<evidence type="ECO:0000256" key="6">
    <source>
        <dbReference type="ARBA" id="ARBA00022853"/>
    </source>
</evidence>
<evidence type="ECO:0000256" key="9">
    <source>
        <dbReference type="PROSITE-ProRule" id="PRU00221"/>
    </source>
</evidence>
<dbReference type="AlphaFoldDB" id="A0A811LN29"/>
<dbReference type="GO" id="GO:0005634">
    <property type="term" value="C:nucleus"/>
    <property type="evidence" value="ECO:0007669"/>
    <property type="project" value="UniProtKB-SubCell"/>
</dbReference>
<protein>
    <recommendedName>
        <fullName evidence="11">CAF1B/HIR1 beta-propeller domain-containing protein</fullName>
    </recommendedName>
</protein>
<name>A0A811LN29_9BILA</name>
<keyword evidence="13" id="KW-1185">Reference proteome</keyword>
<gene>
    <name evidence="12" type="ORF">BOKJ2_LOCUS12906</name>
</gene>
<feature type="domain" description="CAF1B/HIR1 beta-propeller" evidence="11">
    <location>
        <begin position="9"/>
        <end position="416"/>
    </location>
</feature>
<dbReference type="EMBL" id="CAJFDH010000006">
    <property type="protein sequence ID" value="CAD5228847.1"/>
    <property type="molecule type" value="Genomic_DNA"/>
</dbReference>
<dbReference type="OrthoDB" id="71227at2759"/>
<dbReference type="PROSITE" id="PS50082">
    <property type="entry name" value="WD_REPEATS_2"/>
    <property type="match status" value="2"/>
</dbReference>
<evidence type="ECO:0000256" key="10">
    <source>
        <dbReference type="SAM" id="MobiDB-lite"/>
    </source>
</evidence>
<keyword evidence="4" id="KW-0677">Repeat</keyword>
<sequence>MELSNIEHEMPLIFWHDRKQLMSVHCQPVDVPDQYHSKSSVNAKICFKICTASVQDEVRVWEITVNPRKDVSEEDPYEVKVNYVASLEGHSNPLNFAMYSPNGRFIASGDVSGTLIIWKIFPREEGFVMPEEAALNDEKAMFDIPVNKENWKRAFLPIRHEDEVNCSVFSPNSQFICTASEENAVRLFKVDNGKAVWKLTNFRRKITGLAWDPNGYYIVTLSTDQRLDIILAQKGHRLRTCHSTKLPDHLLGNGEVIKGMYYKFFFDQHTYAFTRTPQFTPCGELLITPAAQLENSEQAFYGVYIFRRCDFDKCMPYQMYRTARPTVMISVMQKRLALREEDNQEPFVDLPYRYIFAALCTESIYIFDTQYPQPIAYLTDLSYDNLTSISWSPDGRVLCVSSLEGYNHFIHFRGNEFNDVTSLSLQSCELPILQKPKEEKAPKPTLSDMVNKPLKSS</sequence>
<evidence type="ECO:0000259" key="11">
    <source>
        <dbReference type="Pfam" id="PF24105"/>
    </source>
</evidence>
<dbReference type="GO" id="GO:0006335">
    <property type="term" value="P:DNA replication-dependent chromatin assembly"/>
    <property type="evidence" value="ECO:0007669"/>
    <property type="project" value="InterPro"/>
</dbReference>
<evidence type="ECO:0000256" key="2">
    <source>
        <dbReference type="ARBA" id="ARBA00007306"/>
    </source>
</evidence>
<organism evidence="12 13">
    <name type="scientific">Bursaphelenchus okinawaensis</name>
    <dbReference type="NCBI Taxonomy" id="465554"/>
    <lineage>
        <taxon>Eukaryota</taxon>
        <taxon>Metazoa</taxon>
        <taxon>Ecdysozoa</taxon>
        <taxon>Nematoda</taxon>
        <taxon>Chromadorea</taxon>
        <taxon>Rhabditida</taxon>
        <taxon>Tylenchina</taxon>
        <taxon>Tylenchomorpha</taxon>
        <taxon>Aphelenchoidea</taxon>
        <taxon>Aphelenchoididae</taxon>
        <taxon>Bursaphelenchus</taxon>
    </lineage>
</organism>
<dbReference type="PROSITE" id="PS50294">
    <property type="entry name" value="WD_REPEATS_REGION"/>
    <property type="match status" value="1"/>
</dbReference>
<dbReference type="PANTHER" id="PTHR15271">
    <property type="entry name" value="CHROMATIN ASSEMBLY FACTOR 1 SUBUNIT B"/>
    <property type="match status" value="1"/>
</dbReference>
<comment type="caution">
    <text evidence="12">The sequence shown here is derived from an EMBL/GenBank/DDBJ whole genome shotgun (WGS) entry which is preliminary data.</text>
</comment>
<dbReference type="GO" id="GO:0033186">
    <property type="term" value="C:CAF-1 complex"/>
    <property type="evidence" value="ECO:0007669"/>
    <property type="project" value="TreeGrafter"/>
</dbReference>
<dbReference type="GO" id="GO:0006281">
    <property type="term" value="P:DNA repair"/>
    <property type="evidence" value="ECO:0007669"/>
    <property type="project" value="UniProtKB-KW"/>
</dbReference>
<keyword evidence="8" id="KW-0539">Nucleus</keyword>
<dbReference type="InterPro" id="IPR001680">
    <property type="entry name" value="WD40_rpt"/>
</dbReference>
<proteinExistence type="inferred from homology"/>
<reference evidence="12" key="1">
    <citation type="submission" date="2020-09" db="EMBL/GenBank/DDBJ databases">
        <authorList>
            <person name="Kikuchi T."/>
        </authorList>
    </citation>
    <scope>NUCLEOTIDE SEQUENCE</scope>
    <source>
        <strain evidence="12">SH1</strain>
    </source>
</reference>
<dbReference type="Proteomes" id="UP000783686">
    <property type="component" value="Unassembled WGS sequence"/>
</dbReference>
<evidence type="ECO:0000313" key="12">
    <source>
        <dbReference type="EMBL" id="CAD5228847.1"/>
    </source>
</evidence>
<keyword evidence="6" id="KW-0156">Chromatin regulator</keyword>
<feature type="repeat" description="WD" evidence="9">
    <location>
        <begin position="87"/>
        <end position="120"/>
    </location>
</feature>
<dbReference type="SMART" id="SM00320">
    <property type="entry name" value="WD40"/>
    <property type="match status" value="4"/>
</dbReference>
<evidence type="ECO:0000256" key="1">
    <source>
        <dbReference type="ARBA" id="ARBA00004123"/>
    </source>
</evidence>
<dbReference type="Proteomes" id="UP000614601">
    <property type="component" value="Unassembled WGS sequence"/>
</dbReference>
<feature type="region of interest" description="Disordered" evidence="10">
    <location>
        <begin position="435"/>
        <end position="457"/>
    </location>
</feature>
<keyword evidence="5" id="KW-0227">DNA damage</keyword>
<dbReference type="Gene3D" id="2.130.10.10">
    <property type="entry name" value="YVTN repeat-like/Quinoprotein amine dehydrogenase"/>
    <property type="match status" value="1"/>
</dbReference>
<dbReference type="EMBL" id="CAJFCW020000006">
    <property type="protein sequence ID" value="CAG9125129.1"/>
    <property type="molecule type" value="Genomic_DNA"/>
</dbReference>
<evidence type="ECO:0000256" key="7">
    <source>
        <dbReference type="ARBA" id="ARBA00023204"/>
    </source>
</evidence>
<dbReference type="Pfam" id="PF24105">
    <property type="entry name" value="Beta-prop_CAF1B_HIR1"/>
    <property type="match status" value="1"/>
</dbReference>
<dbReference type="GO" id="GO:0006334">
    <property type="term" value="P:nucleosome assembly"/>
    <property type="evidence" value="ECO:0007669"/>
    <property type="project" value="TreeGrafter"/>
</dbReference>
<dbReference type="InterPro" id="IPR015943">
    <property type="entry name" value="WD40/YVTN_repeat-like_dom_sf"/>
</dbReference>
<evidence type="ECO:0000313" key="13">
    <source>
        <dbReference type="Proteomes" id="UP000614601"/>
    </source>
</evidence>
<keyword evidence="3 9" id="KW-0853">WD repeat</keyword>
<evidence type="ECO:0000256" key="8">
    <source>
        <dbReference type="ARBA" id="ARBA00023242"/>
    </source>
</evidence>
<dbReference type="PANTHER" id="PTHR15271:SF4">
    <property type="entry name" value="CHROMATIN ASSEMBLY FACTOR 1 SUBUNIT B"/>
    <property type="match status" value="1"/>
</dbReference>
<dbReference type="SUPFAM" id="SSF50978">
    <property type="entry name" value="WD40 repeat-like"/>
    <property type="match status" value="1"/>
</dbReference>
<feature type="repeat" description="WD" evidence="9">
    <location>
        <begin position="157"/>
        <end position="198"/>
    </location>
</feature>
<evidence type="ECO:0000256" key="3">
    <source>
        <dbReference type="ARBA" id="ARBA00022574"/>
    </source>
</evidence>
<dbReference type="InterPro" id="IPR045145">
    <property type="entry name" value="PTHR15271"/>
</dbReference>
<evidence type="ECO:0000256" key="5">
    <source>
        <dbReference type="ARBA" id="ARBA00022763"/>
    </source>
</evidence>
<dbReference type="InterPro" id="IPR055410">
    <property type="entry name" value="Beta-prop_CAF1B_HIR1"/>
</dbReference>
<accession>A0A811LN29</accession>
<dbReference type="InterPro" id="IPR036322">
    <property type="entry name" value="WD40_repeat_dom_sf"/>
</dbReference>
<evidence type="ECO:0000256" key="4">
    <source>
        <dbReference type="ARBA" id="ARBA00022737"/>
    </source>
</evidence>
<keyword evidence="7" id="KW-0234">DNA repair</keyword>